<dbReference type="SUPFAM" id="SSF52777">
    <property type="entry name" value="CoA-dependent acyltransferases"/>
    <property type="match status" value="1"/>
</dbReference>
<gene>
    <name evidence="13" type="ORF">LX12_002609</name>
</gene>
<dbReference type="PANTHER" id="PTHR31650:SF1">
    <property type="entry name" value="WAX ESTER SYNTHASE_DIACYLGLYCEROL ACYLTRANSFERASE 4-RELATED"/>
    <property type="match status" value="1"/>
</dbReference>
<evidence type="ECO:0000256" key="6">
    <source>
        <dbReference type="ARBA" id="ARBA00022679"/>
    </source>
</evidence>
<keyword evidence="9 13" id="KW-0012">Acyltransferase</keyword>
<dbReference type="InterPro" id="IPR045034">
    <property type="entry name" value="O-acyltransferase_WSD1-like"/>
</dbReference>
<evidence type="ECO:0000256" key="10">
    <source>
        <dbReference type="ARBA" id="ARBA00048109"/>
    </source>
</evidence>
<dbReference type="InterPro" id="IPR004255">
    <property type="entry name" value="O-acyltransferase_WSD1_N"/>
</dbReference>
<evidence type="ECO:0000256" key="4">
    <source>
        <dbReference type="ARBA" id="ARBA00013244"/>
    </source>
</evidence>
<evidence type="ECO:0000256" key="7">
    <source>
        <dbReference type="ARBA" id="ARBA00022798"/>
    </source>
</evidence>
<protein>
    <recommendedName>
        <fullName evidence="4">diacylglycerol O-acyltransferase</fullName>
        <ecNumber evidence="4">2.3.1.20</ecNumber>
    </recommendedName>
</protein>
<comment type="catalytic activity">
    <reaction evidence="10">
        <text>an acyl-CoA + a 1,2-diacyl-sn-glycerol = a triacyl-sn-glycerol + CoA</text>
        <dbReference type="Rhea" id="RHEA:10868"/>
        <dbReference type="ChEBI" id="CHEBI:17815"/>
        <dbReference type="ChEBI" id="CHEBI:57287"/>
        <dbReference type="ChEBI" id="CHEBI:58342"/>
        <dbReference type="ChEBI" id="CHEBI:64615"/>
        <dbReference type="EC" id="2.3.1.20"/>
    </reaction>
</comment>
<dbReference type="Gene3D" id="3.30.559.10">
    <property type="entry name" value="Chloramphenicol acetyltransferase-like domain"/>
    <property type="match status" value="1"/>
</dbReference>
<accession>A0ABT1H2E1</accession>
<keyword evidence="8" id="KW-0443">Lipid metabolism</keyword>
<evidence type="ECO:0000256" key="1">
    <source>
        <dbReference type="ARBA" id="ARBA00004771"/>
    </source>
</evidence>
<dbReference type="Pfam" id="PF06974">
    <property type="entry name" value="WS_DGAT_C"/>
    <property type="match status" value="1"/>
</dbReference>
<dbReference type="Proteomes" id="UP001205740">
    <property type="component" value="Unassembled WGS sequence"/>
</dbReference>
<evidence type="ECO:0000313" key="13">
    <source>
        <dbReference type="EMBL" id="MCP2161414.1"/>
    </source>
</evidence>
<evidence type="ECO:0000259" key="12">
    <source>
        <dbReference type="Pfam" id="PF06974"/>
    </source>
</evidence>
<evidence type="ECO:0000256" key="3">
    <source>
        <dbReference type="ARBA" id="ARBA00009587"/>
    </source>
</evidence>
<evidence type="ECO:0000256" key="9">
    <source>
        <dbReference type="ARBA" id="ARBA00023315"/>
    </source>
</evidence>
<comment type="caution">
    <text evidence="13">The sequence shown here is derived from an EMBL/GenBank/DDBJ whole genome shotgun (WGS) entry which is preliminary data.</text>
</comment>
<sequence>MRRLTPRDAGYVYLVDGFISSRVISCWVLARDDGDPTGLDGRSFVDLLCSRLSVDDMFASVLRRSPADVGEPYWVVDPRVDIEDHIRVRPERMTWRQAQELIADEAEKPFDTRRPLWSIVVLSDVVGMPSRPGSSTVLAVSFHHAAFDGIAWERRMHRLLADEPDRPAEPTPIGPLDTAWWWIVTRDALWSPIRWATFVVALVRAVVETRRRARRSSTRGAVYDRRGAPVTRFNLGLRGRRWTDYVEFDEDVLARIAGLSAGATANDALLSVVAGAVHRFLSEADERPDRPLVCLVPMSTRRWESDETDPGTANRFLPLTVSLHSDVGDVTARVEAIARSSRAERERAETVVTSHFWHAVKLAPASALRISGAVARRRGHMPGATTAVNTVVSTIVNTTPVATVAGVPVVSGFAVSPLGNETALSHCAVVGLGRVRLCVTADDRVLPDMTAYLRALRASLDEHRAALRSVEVGSGGRVE</sequence>
<proteinExistence type="inferred from homology"/>
<keyword evidence="6" id="KW-0808">Transferase</keyword>
<keyword evidence="14" id="KW-1185">Reference proteome</keyword>
<keyword evidence="7" id="KW-0319">Glycerol metabolism</keyword>
<dbReference type="RefSeq" id="WP_253654972.1">
    <property type="nucleotide sequence ID" value="NZ_BAAAOE010000002.1"/>
</dbReference>
<name>A0ABT1H2E1_9NOCA</name>
<dbReference type="PANTHER" id="PTHR31650">
    <property type="entry name" value="O-ACYLTRANSFERASE (WSD1-LIKE) FAMILY PROTEIN"/>
    <property type="match status" value="1"/>
</dbReference>
<dbReference type="EMBL" id="JAMTCG010000004">
    <property type="protein sequence ID" value="MCP2161414.1"/>
    <property type="molecule type" value="Genomic_DNA"/>
</dbReference>
<dbReference type="InterPro" id="IPR023213">
    <property type="entry name" value="CAT-like_dom_sf"/>
</dbReference>
<comment type="pathway">
    <text evidence="1">Glycerolipid metabolism; triacylglycerol biosynthesis.</text>
</comment>
<keyword evidence="5" id="KW-0444">Lipid biosynthesis</keyword>
<dbReference type="InterPro" id="IPR009721">
    <property type="entry name" value="O-acyltransferase_WSD1_C"/>
</dbReference>
<comment type="similarity">
    <text evidence="3">Belongs to the long-chain O-acyltransferase family.</text>
</comment>
<dbReference type="Pfam" id="PF03007">
    <property type="entry name" value="WS_DGAT_cat"/>
    <property type="match status" value="1"/>
</dbReference>
<dbReference type="GO" id="GO:0016746">
    <property type="term" value="F:acyltransferase activity"/>
    <property type="evidence" value="ECO:0007669"/>
    <property type="project" value="UniProtKB-KW"/>
</dbReference>
<feature type="domain" description="O-acyltransferase WSD1-like N-terminal" evidence="11">
    <location>
        <begin position="31"/>
        <end position="268"/>
    </location>
</feature>
<organism evidence="13 14">
    <name type="scientific">Williamsia serinedens</name>
    <dbReference type="NCBI Taxonomy" id="391736"/>
    <lineage>
        <taxon>Bacteria</taxon>
        <taxon>Bacillati</taxon>
        <taxon>Actinomycetota</taxon>
        <taxon>Actinomycetes</taxon>
        <taxon>Mycobacteriales</taxon>
        <taxon>Nocardiaceae</taxon>
        <taxon>Williamsia</taxon>
    </lineage>
</organism>
<evidence type="ECO:0000259" key="11">
    <source>
        <dbReference type="Pfam" id="PF03007"/>
    </source>
</evidence>
<reference evidence="13 14" key="1">
    <citation type="submission" date="2022-06" db="EMBL/GenBank/DDBJ databases">
        <title>Genomic Encyclopedia of Archaeal and Bacterial Type Strains, Phase II (KMG-II): from individual species to whole genera.</title>
        <authorList>
            <person name="Goeker M."/>
        </authorList>
    </citation>
    <scope>NUCLEOTIDE SEQUENCE [LARGE SCALE GENOMIC DNA]</scope>
    <source>
        <strain evidence="13 14">DSM 45037</strain>
    </source>
</reference>
<evidence type="ECO:0000313" key="14">
    <source>
        <dbReference type="Proteomes" id="UP001205740"/>
    </source>
</evidence>
<dbReference type="EC" id="2.3.1.20" evidence="4"/>
<evidence type="ECO:0000256" key="5">
    <source>
        <dbReference type="ARBA" id="ARBA00022516"/>
    </source>
</evidence>
<evidence type="ECO:0000256" key="8">
    <source>
        <dbReference type="ARBA" id="ARBA00023098"/>
    </source>
</evidence>
<feature type="domain" description="O-acyltransferase WSD1 C-terminal" evidence="12">
    <location>
        <begin position="314"/>
        <end position="462"/>
    </location>
</feature>
<comment type="pathway">
    <text evidence="2">Lipid metabolism.</text>
</comment>
<evidence type="ECO:0000256" key="2">
    <source>
        <dbReference type="ARBA" id="ARBA00005189"/>
    </source>
</evidence>